<dbReference type="PROSITE" id="PS50109">
    <property type="entry name" value="HIS_KIN"/>
    <property type="match status" value="1"/>
</dbReference>
<reference evidence="26" key="1">
    <citation type="submission" date="2021-03" db="EMBL/GenBank/DDBJ databases">
        <title>Whole genome shotgun sequence of Actinoplanes auranticolor NBRC 12245.</title>
        <authorList>
            <person name="Komaki H."/>
            <person name="Tamura T."/>
        </authorList>
    </citation>
    <scope>NUCLEOTIDE SEQUENCE</scope>
    <source>
        <strain evidence="26">NBRC 12245</strain>
    </source>
</reference>
<dbReference type="InterPro" id="IPR036097">
    <property type="entry name" value="HisK_dim/P_sf"/>
</dbReference>
<dbReference type="InterPro" id="IPR036890">
    <property type="entry name" value="HATPase_C_sf"/>
</dbReference>
<dbReference type="InterPro" id="IPR050980">
    <property type="entry name" value="2C_sensor_his_kinase"/>
</dbReference>
<evidence type="ECO:0000256" key="21">
    <source>
        <dbReference type="ARBA" id="ARBA00040454"/>
    </source>
</evidence>
<comment type="caution">
    <text evidence="26">The sequence shown here is derived from an EMBL/GenBank/DDBJ whole genome shotgun (WGS) entry which is preliminary data.</text>
</comment>
<keyword evidence="27" id="KW-1185">Reference proteome</keyword>
<dbReference type="SMART" id="SM00388">
    <property type="entry name" value="HisKA"/>
    <property type="match status" value="1"/>
</dbReference>
<keyword evidence="12" id="KW-0378">Hydrolase</keyword>
<comment type="cofactor">
    <cofactor evidence="3">
        <name>Mg(2+)</name>
        <dbReference type="ChEBI" id="CHEBI:18420"/>
    </cofactor>
</comment>
<evidence type="ECO:0000313" key="27">
    <source>
        <dbReference type="Proteomes" id="UP000681340"/>
    </source>
</evidence>
<name>A0A919SLI3_9ACTN</name>
<keyword evidence="16 23" id="KW-1133">Transmembrane helix</keyword>
<evidence type="ECO:0000256" key="14">
    <source>
        <dbReference type="ARBA" id="ARBA00022842"/>
    </source>
</evidence>
<dbReference type="InterPro" id="IPR003660">
    <property type="entry name" value="HAMP_dom"/>
</dbReference>
<evidence type="ECO:0000256" key="3">
    <source>
        <dbReference type="ARBA" id="ARBA00001946"/>
    </source>
</evidence>
<dbReference type="GO" id="GO:0004721">
    <property type="term" value="F:phosphoprotein phosphatase activity"/>
    <property type="evidence" value="ECO:0007669"/>
    <property type="project" value="UniProtKB-KW"/>
</dbReference>
<protein>
    <recommendedName>
        <fullName evidence="21">Signal transduction histidine-protein kinase/phosphatase MprB</fullName>
        <ecNumber evidence="5">2.7.13.3</ecNumber>
    </recommendedName>
    <alternativeName>
        <fullName evidence="22">Mycobacterial persistence regulator B</fullName>
    </alternativeName>
</protein>
<sequence length="443" mass="45931">MRWELNRLALAITSMVALSFLVPLTFATRQIAHDRAIGDARQQAAAMVAALAVDADPKLLTSAVASTVAGSAGRLAVHLPGIAPVGATHVTGADVASATSYRRPVTAPAAGGVAYLQPSVLSDGRAVVIEVYVPEAEMSRGVWPAWFALGGLAIVLVAGSVLVADRLGSRLVRATRDLAGSSRRLGAGELTARVTPSGPPELRDAAAAFNTMAGDLRRLLDAERELAADLSHRLRTPLTALRLDAETMPPGLIADRMRQACDMLDEELEAIIAGARLGVEARGAQQSDLVEVLAERLAFWSALAEDQARPWQVVGGDHPVPVPLPRSELILAVDALLGNVFAHTPEGVAFRVTVSEAGVVVDDAGPGISDPAAAVRRGVSGAGSSGLGLDIVRRVAEAAGGRLVIERGPLGGARIAMLLPVPEGERAVVAPRPAGRRRRGTAS</sequence>
<keyword evidence="10" id="KW-0547">Nucleotide-binding</keyword>
<evidence type="ECO:0000256" key="4">
    <source>
        <dbReference type="ARBA" id="ARBA00004651"/>
    </source>
</evidence>
<keyword evidence="7" id="KW-0597">Phosphoprotein</keyword>
<feature type="domain" description="Histidine kinase" evidence="24">
    <location>
        <begin position="229"/>
        <end position="423"/>
    </location>
</feature>
<dbReference type="PRINTS" id="PR00344">
    <property type="entry name" value="BCTRLSENSOR"/>
</dbReference>
<organism evidence="26 27">
    <name type="scientific">Actinoplanes auranticolor</name>
    <dbReference type="NCBI Taxonomy" id="47988"/>
    <lineage>
        <taxon>Bacteria</taxon>
        <taxon>Bacillati</taxon>
        <taxon>Actinomycetota</taxon>
        <taxon>Actinomycetes</taxon>
        <taxon>Micromonosporales</taxon>
        <taxon>Micromonosporaceae</taxon>
        <taxon>Actinoplanes</taxon>
    </lineage>
</organism>
<evidence type="ECO:0000256" key="18">
    <source>
        <dbReference type="ARBA" id="ARBA00023016"/>
    </source>
</evidence>
<evidence type="ECO:0000256" key="15">
    <source>
        <dbReference type="ARBA" id="ARBA00022912"/>
    </source>
</evidence>
<comment type="cofactor">
    <cofactor evidence="2">
        <name>Mn(2+)</name>
        <dbReference type="ChEBI" id="CHEBI:29035"/>
    </cofactor>
</comment>
<dbReference type="CDD" id="cd00082">
    <property type="entry name" value="HisKA"/>
    <property type="match status" value="1"/>
</dbReference>
<evidence type="ECO:0000256" key="1">
    <source>
        <dbReference type="ARBA" id="ARBA00000085"/>
    </source>
</evidence>
<dbReference type="Pfam" id="PF00672">
    <property type="entry name" value="HAMP"/>
    <property type="match status" value="1"/>
</dbReference>
<evidence type="ECO:0000259" key="24">
    <source>
        <dbReference type="PROSITE" id="PS50109"/>
    </source>
</evidence>
<evidence type="ECO:0000256" key="9">
    <source>
        <dbReference type="ARBA" id="ARBA00022692"/>
    </source>
</evidence>
<dbReference type="CDD" id="cd06225">
    <property type="entry name" value="HAMP"/>
    <property type="match status" value="1"/>
</dbReference>
<evidence type="ECO:0000256" key="23">
    <source>
        <dbReference type="SAM" id="Phobius"/>
    </source>
</evidence>
<keyword evidence="20" id="KW-0464">Manganese</keyword>
<gene>
    <name evidence="26" type="ORF">Aau02nite_56960</name>
</gene>
<dbReference type="Pfam" id="PF02518">
    <property type="entry name" value="HATPase_c"/>
    <property type="match status" value="1"/>
</dbReference>
<keyword evidence="17" id="KW-0902">Two-component regulatory system</keyword>
<keyword evidence="15" id="KW-0904">Protein phosphatase</keyword>
<dbReference type="PANTHER" id="PTHR44936">
    <property type="entry name" value="SENSOR PROTEIN CREC"/>
    <property type="match status" value="1"/>
</dbReference>
<dbReference type="InterPro" id="IPR005467">
    <property type="entry name" value="His_kinase_dom"/>
</dbReference>
<dbReference type="EC" id="2.7.13.3" evidence="5"/>
<keyword evidence="19" id="KW-0843">Virulence</keyword>
<dbReference type="GO" id="GO:0000155">
    <property type="term" value="F:phosphorelay sensor kinase activity"/>
    <property type="evidence" value="ECO:0007669"/>
    <property type="project" value="InterPro"/>
</dbReference>
<dbReference type="InterPro" id="IPR004358">
    <property type="entry name" value="Sig_transdc_His_kin-like_C"/>
</dbReference>
<keyword evidence="14" id="KW-0460">Magnesium</keyword>
<evidence type="ECO:0000256" key="12">
    <source>
        <dbReference type="ARBA" id="ARBA00022801"/>
    </source>
</evidence>
<evidence type="ECO:0000256" key="17">
    <source>
        <dbReference type="ARBA" id="ARBA00023012"/>
    </source>
</evidence>
<feature type="transmembrane region" description="Helical" evidence="23">
    <location>
        <begin position="143"/>
        <end position="164"/>
    </location>
</feature>
<evidence type="ECO:0000256" key="7">
    <source>
        <dbReference type="ARBA" id="ARBA00022553"/>
    </source>
</evidence>
<dbReference type="PANTHER" id="PTHR44936:SF9">
    <property type="entry name" value="SENSOR PROTEIN CREC"/>
    <property type="match status" value="1"/>
</dbReference>
<evidence type="ECO:0000256" key="5">
    <source>
        <dbReference type="ARBA" id="ARBA00012438"/>
    </source>
</evidence>
<dbReference type="PROSITE" id="PS50885">
    <property type="entry name" value="HAMP"/>
    <property type="match status" value="1"/>
</dbReference>
<keyword evidence="9 23" id="KW-0812">Transmembrane</keyword>
<dbReference type="GO" id="GO:0005524">
    <property type="term" value="F:ATP binding"/>
    <property type="evidence" value="ECO:0007669"/>
    <property type="project" value="UniProtKB-KW"/>
</dbReference>
<dbReference type="SMART" id="SM00304">
    <property type="entry name" value="HAMP"/>
    <property type="match status" value="1"/>
</dbReference>
<evidence type="ECO:0000256" key="2">
    <source>
        <dbReference type="ARBA" id="ARBA00001936"/>
    </source>
</evidence>
<dbReference type="SMART" id="SM00387">
    <property type="entry name" value="HATPase_c"/>
    <property type="match status" value="1"/>
</dbReference>
<keyword evidence="11 26" id="KW-0418">Kinase</keyword>
<evidence type="ECO:0000256" key="22">
    <source>
        <dbReference type="ARBA" id="ARBA00041776"/>
    </source>
</evidence>
<dbReference type="RefSeq" id="WP_212991626.1">
    <property type="nucleotide sequence ID" value="NZ_BAABEA010000017.1"/>
</dbReference>
<dbReference type="GO" id="GO:0005886">
    <property type="term" value="C:plasma membrane"/>
    <property type="evidence" value="ECO:0007669"/>
    <property type="project" value="UniProtKB-SubCell"/>
</dbReference>
<dbReference type="EMBL" id="BOQL01000045">
    <property type="protein sequence ID" value="GIM73637.1"/>
    <property type="molecule type" value="Genomic_DNA"/>
</dbReference>
<evidence type="ECO:0000256" key="16">
    <source>
        <dbReference type="ARBA" id="ARBA00022989"/>
    </source>
</evidence>
<dbReference type="AlphaFoldDB" id="A0A919SLI3"/>
<evidence type="ECO:0000256" key="11">
    <source>
        <dbReference type="ARBA" id="ARBA00022777"/>
    </source>
</evidence>
<keyword evidence="18" id="KW-0346">Stress response</keyword>
<keyword evidence="13" id="KW-0067">ATP-binding</keyword>
<evidence type="ECO:0000256" key="19">
    <source>
        <dbReference type="ARBA" id="ARBA00023026"/>
    </source>
</evidence>
<dbReference type="InterPro" id="IPR003594">
    <property type="entry name" value="HATPase_dom"/>
</dbReference>
<keyword evidence="23" id="KW-0472">Membrane</keyword>
<dbReference type="SUPFAM" id="SSF47384">
    <property type="entry name" value="Homodimeric domain of signal transducing histidine kinase"/>
    <property type="match status" value="1"/>
</dbReference>
<proteinExistence type="predicted"/>
<evidence type="ECO:0000259" key="25">
    <source>
        <dbReference type="PROSITE" id="PS50885"/>
    </source>
</evidence>
<evidence type="ECO:0000256" key="6">
    <source>
        <dbReference type="ARBA" id="ARBA00022475"/>
    </source>
</evidence>
<keyword evidence="8" id="KW-0808">Transferase</keyword>
<evidence type="ECO:0000256" key="8">
    <source>
        <dbReference type="ARBA" id="ARBA00022679"/>
    </source>
</evidence>
<dbReference type="Pfam" id="PF00512">
    <property type="entry name" value="HisKA"/>
    <property type="match status" value="1"/>
</dbReference>
<dbReference type="Proteomes" id="UP000681340">
    <property type="component" value="Unassembled WGS sequence"/>
</dbReference>
<accession>A0A919SLI3</accession>
<dbReference type="InterPro" id="IPR003661">
    <property type="entry name" value="HisK_dim/P_dom"/>
</dbReference>
<feature type="domain" description="HAMP" evidence="25">
    <location>
        <begin position="169"/>
        <end position="221"/>
    </location>
</feature>
<evidence type="ECO:0000313" key="26">
    <source>
        <dbReference type="EMBL" id="GIM73637.1"/>
    </source>
</evidence>
<dbReference type="SUPFAM" id="SSF55874">
    <property type="entry name" value="ATPase domain of HSP90 chaperone/DNA topoisomerase II/histidine kinase"/>
    <property type="match status" value="1"/>
</dbReference>
<dbReference type="Gene3D" id="3.30.565.10">
    <property type="entry name" value="Histidine kinase-like ATPase, C-terminal domain"/>
    <property type="match status" value="1"/>
</dbReference>
<comment type="subcellular location">
    <subcellularLocation>
        <location evidence="4">Cell membrane</location>
        <topology evidence="4">Multi-pass membrane protein</topology>
    </subcellularLocation>
</comment>
<dbReference type="Gene3D" id="1.10.287.130">
    <property type="match status" value="1"/>
</dbReference>
<evidence type="ECO:0000256" key="13">
    <source>
        <dbReference type="ARBA" id="ARBA00022840"/>
    </source>
</evidence>
<keyword evidence="6" id="KW-1003">Cell membrane</keyword>
<evidence type="ECO:0000256" key="10">
    <source>
        <dbReference type="ARBA" id="ARBA00022741"/>
    </source>
</evidence>
<comment type="catalytic activity">
    <reaction evidence="1">
        <text>ATP + protein L-histidine = ADP + protein N-phospho-L-histidine.</text>
        <dbReference type="EC" id="2.7.13.3"/>
    </reaction>
</comment>
<evidence type="ECO:0000256" key="20">
    <source>
        <dbReference type="ARBA" id="ARBA00023211"/>
    </source>
</evidence>